<dbReference type="AlphaFoldDB" id="A0A6L2JHV2"/>
<feature type="compositionally biased region" description="Basic and acidic residues" evidence="1">
    <location>
        <begin position="228"/>
        <end position="247"/>
    </location>
</feature>
<proteinExistence type="predicted"/>
<organism evidence="2">
    <name type="scientific">Tanacetum cinerariifolium</name>
    <name type="common">Dalmatian daisy</name>
    <name type="synonym">Chrysanthemum cinerariifolium</name>
    <dbReference type="NCBI Taxonomy" id="118510"/>
    <lineage>
        <taxon>Eukaryota</taxon>
        <taxon>Viridiplantae</taxon>
        <taxon>Streptophyta</taxon>
        <taxon>Embryophyta</taxon>
        <taxon>Tracheophyta</taxon>
        <taxon>Spermatophyta</taxon>
        <taxon>Magnoliopsida</taxon>
        <taxon>eudicotyledons</taxon>
        <taxon>Gunneridae</taxon>
        <taxon>Pentapetalae</taxon>
        <taxon>asterids</taxon>
        <taxon>campanulids</taxon>
        <taxon>Asterales</taxon>
        <taxon>Asteraceae</taxon>
        <taxon>Asteroideae</taxon>
        <taxon>Anthemideae</taxon>
        <taxon>Anthemidinae</taxon>
        <taxon>Tanacetum</taxon>
    </lineage>
</organism>
<protein>
    <submittedName>
        <fullName evidence="2">Uncharacterized protein</fullName>
    </submittedName>
</protein>
<reference evidence="2" key="1">
    <citation type="journal article" date="2019" name="Sci. Rep.">
        <title>Draft genome of Tanacetum cinerariifolium, the natural source of mosquito coil.</title>
        <authorList>
            <person name="Yamashiro T."/>
            <person name="Shiraishi A."/>
            <person name="Satake H."/>
            <person name="Nakayama K."/>
        </authorList>
    </citation>
    <scope>NUCLEOTIDE SEQUENCE</scope>
</reference>
<feature type="compositionally biased region" description="Acidic residues" evidence="1">
    <location>
        <begin position="175"/>
        <end position="225"/>
    </location>
</feature>
<evidence type="ECO:0000313" key="2">
    <source>
        <dbReference type="EMBL" id="GEU36591.1"/>
    </source>
</evidence>
<evidence type="ECO:0000256" key="1">
    <source>
        <dbReference type="SAM" id="MobiDB-lite"/>
    </source>
</evidence>
<name>A0A6L2JHV2_TANCI</name>
<feature type="region of interest" description="Disordered" evidence="1">
    <location>
        <begin position="148"/>
        <end position="260"/>
    </location>
</feature>
<feature type="compositionally biased region" description="Basic and acidic residues" evidence="1">
    <location>
        <begin position="410"/>
        <end position="423"/>
    </location>
</feature>
<feature type="compositionally biased region" description="Acidic residues" evidence="1">
    <location>
        <begin position="249"/>
        <end position="260"/>
    </location>
</feature>
<feature type="region of interest" description="Disordered" evidence="1">
    <location>
        <begin position="410"/>
        <end position="477"/>
    </location>
</feature>
<sequence>MKLKELTCQVVLDALALTTCYPAFLITVKVPVIYMHQFWATINKHKASYRLKIDNKRFSINVEVFKEILNICPKVSGKAFVEPPTEEEALSFIRELGHTGEINLLGTMRFVSRHADTQVYGAILPQAMTNQALLDSVAYKTYYTIASGAEPPKSRKSQKKSESAISSKESPSKNDEEDDDDDEDDFEDVSGDNNDDNDNDDDNDDVNVDDSDDERTELDIDEIPDLDQTNKEQAEEEAKYDDERVYTPDDYELTNEEKIDDEEKYGYADMTHDDQGGAEEHNVSQKLGLMQEEEDAHVTLTMIHDIQKTEGPLQTSSLYTIPITTILEVTTTIPPPPPFFNPLQHTNSNTNSFRNNNLISCTSRLLIQSLEVIVLAKSSYQPKITYEAAASLSEFELTKILIDMMEENKSHLRGRDDKDKDQDPSTGSDRGTNRRNSSKEVESSKDLRSKEEFDTGNNDEQHDEKVAPGRDWYKRQEQPPTLDLDWVKRQRVDIYPPQTWISNAAHAEHPPTLFDELNDSSFDFFAFILN</sequence>
<comment type="caution">
    <text evidence="2">The sequence shown here is derived from an EMBL/GenBank/DDBJ whole genome shotgun (WGS) entry which is preliminary data.</text>
</comment>
<accession>A0A6L2JHV2</accession>
<gene>
    <name evidence="2" type="ORF">Tci_008569</name>
</gene>
<dbReference type="EMBL" id="BKCJ010000827">
    <property type="protein sequence ID" value="GEU36591.1"/>
    <property type="molecule type" value="Genomic_DNA"/>
</dbReference>
<feature type="compositionally biased region" description="Basic and acidic residues" evidence="1">
    <location>
        <begin position="437"/>
        <end position="477"/>
    </location>
</feature>